<reference evidence="1 2" key="1">
    <citation type="journal article" date="2020" name="Mol. Plant">
        <title>The Chromosome-Based Rubber Tree Genome Provides New Insights into Spurge Genome Evolution and Rubber Biosynthesis.</title>
        <authorList>
            <person name="Liu J."/>
            <person name="Shi C."/>
            <person name="Shi C.C."/>
            <person name="Li W."/>
            <person name="Zhang Q.J."/>
            <person name="Zhang Y."/>
            <person name="Li K."/>
            <person name="Lu H.F."/>
            <person name="Shi C."/>
            <person name="Zhu S.T."/>
            <person name="Xiao Z.Y."/>
            <person name="Nan H."/>
            <person name="Yue Y."/>
            <person name="Zhu X.G."/>
            <person name="Wu Y."/>
            <person name="Hong X.N."/>
            <person name="Fan G.Y."/>
            <person name="Tong Y."/>
            <person name="Zhang D."/>
            <person name="Mao C.L."/>
            <person name="Liu Y.L."/>
            <person name="Hao S.J."/>
            <person name="Liu W.Q."/>
            <person name="Lv M.Q."/>
            <person name="Zhang H.B."/>
            <person name="Liu Y."/>
            <person name="Hu-Tang G.R."/>
            <person name="Wang J.P."/>
            <person name="Wang J.H."/>
            <person name="Sun Y.H."/>
            <person name="Ni S.B."/>
            <person name="Chen W.B."/>
            <person name="Zhang X.C."/>
            <person name="Jiao Y.N."/>
            <person name="Eichler E.E."/>
            <person name="Li G.H."/>
            <person name="Liu X."/>
            <person name="Gao L.Z."/>
        </authorList>
    </citation>
    <scope>NUCLEOTIDE SEQUENCE [LARGE SCALE GENOMIC DNA]</scope>
    <source>
        <strain evidence="2">cv. GT1</strain>
        <tissue evidence="1">Leaf</tissue>
    </source>
</reference>
<gene>
    <name evidence="1" type="ORF">GH714_040301</name>
</gene>
<keyword evidence="2" id="KW-1185">Reference proteome</keyword>
<accession>A0A6A6MRA7</accession>
<comment type="caution">
    <text evidence="1">The sequence shown here is derived from an EMBL/GenBank/DDBJ whole genome shotgun (WGS) entry which is preliminary data.</text>
</comment>
<dbReference type="AlphaFoldDB" id="A0A6A6MRA7"/>
<organism evidence="1 2">
    <name type="scientific">Hevea brasiliensis</name>
    <name type="common">Para rubber tree</name>
    <name type="synonym">Siphonia brasiliensis</name>
    <dbReference type="NCBI Taxonomy" id="3981"/>
    <lineage>
        <taxon>Eukaryota</taxon>
        <taxon>Viridiplantae</taxon>
        <taxon>Streptophyta</taxon>
        <taxon>Embryophyta</taxon>
        <taxon>Tracheophyta</taxon>
        <taxon>Spermatophyta</taxon>
        <taxon>Magnoliopsida</taxon>
        <taxon>eudicotyledons</taxon>
        <taxon>Gunneridae</taxon>
        <taxon>Pentapetalae</taxon>
        <taxon>rosids</taxon>
        <taxon>fabids</taxon>
        <taxon>Malpighiales</taxon>
        <taxon>Euphorbiaceae</taxon>
        <taxon>Crotonoideae</taxon>
        <taxon>Micrandreae</taxon>
        <taxon>Hevea</taxon>
    </lineage>
</organism>
<evidence type="ECO:0000313" key="2">
    <source>
        <dbReference type="Proteomes" id="UP000467840"/>
    </source>
</evidence>
<protein>
    <submittedName>
        <fullName evidence="1">Uncharacterized protein</fullName>
    </submittedName>
</protein>
<sequence length="154" mass="18428">MAQQFERLSLQTATHNKELQTMIRDLHELKGLRVDVNRMMEYMMDNERVNRNRREEVGLHMGDGGRVGRGIRVEPRIEDQEELNWYDDEFEEAFEYGNYHFDGRRFRPPRGRGVRAMTIGTQWLHSRIEIDGYEEYSATEYRSDGCSEEYKVIE</sequence>
<evidence type="ECO:0000313" key="1">
    <source>
        <dbReference type="EMBL" id="KAF2315764.1"/>
    </source>
</evidence>
<proteinExistence type="predicted"/>
<dbReference type="Proteomes" id="UP000467840">
    <property type="component" value="Chromosome 15"/>
</dbReference>
<dbReference type="EMBL" id="JAAGAX010000005">
    <property type="protein sequence ID" value="KAF2315764.1"/>
    <property type="molecule type" value="Genomic_DNA"/>
</dbReference>
<name>A0A6A6MRA7_HEVBR</name>